<name>A0AAG5DQN8_ANOAO</name>
<reference evidence="3" key="1">
    <citation type="submission" date="2024-04" db="UniProtKB">
        <authorList>
            <consortium name="EnsemblMetazoa"/>
        </authorList>
    </citation>
    <scope>IDENTIFICATION</scope>
    <source>
        <strain evidence="3">EBRO</strain>
    </source>
</reference>
<dbReference type="CDD" id="cd09972">
    <property type="entry name" value="LOTUS_TDRD_OSKAR"/>
    <property type="match status" value="2"/>
</dbReference>
<protein>
    <recommendedName>
        <fullName evidence="2">HTH OST-type domain-containing protein</fullName>
    </recommendedName>
</protein>
<evidence type="ECO:0000256" key="1">
    <source>
        <dbReference type="SAM" id="MobiDB-lite"/>
    </source>
</evidence>
<keyword evidence="4" id="KW-1185">Reference proteome</keyword>
<dbReference type="Gene3D" id="3.30.420.610">
    <property type="entry name" value="LOTUS domain-like"/>
    <property type="match status" value="2"/>
</dbReference>
<dbReference type="EnsemblMetazoa" id="ENSAATROPT014302">
    <property type="protein sequence ID" value="ENSAATROPP013039"/>
    <property type="gene ID" value="ENSAATROPG011601"/>
</dbReference>
<dbReference type="InterPro" id="IPR041966">
    <property type="entry name" value="LOTUS-like"/>
</dbReference>
<dbReference type="Proteomes" id="UP000075880">
    <property type="component" value="Unassembled WGS sequence"/>
</dbReference>
<proteinExistence type="predicted"/>
<organism evidence="3 4">
    <name type="scientific">Anopheles atroparvus</name>
    <name type="common">European mosquito</name>
    <dbReference type="NCBI Taxonomy" id="41427"/>
    <lineage>
        <taxon>Eukaryota</taxon>
        <taxon>Metazoa</taxon>
        <taxon>Ecdysozoa</taxon>
        <taxon>Arthropoda</taxon>
        <taxon>Hexapoda</taxon>
        <taxon>Insecta</taxon>
        <taxon>Pterygota</taxon>
        <taxon>Neoptera</taxon>
        <taxon>Endopterygota</taxon>
        <taxon>Diptera</taxon>
        <taxon>Nematocera</taxon>
        <taxon>Culicoidea</taxon>
        <taxon>Culicidae</taxon>
        <taxon>Anophelinae</taxon>
        <taxon>Anopheles</taxon>
    </lineage>
</organism>
<evidence type="ECO:0000313" key="3">
    <source>
        <dbReference type="EnsemblMetazoa" id="ENSAATROPP013039"/>
    </source>
</evidence>
<feature type="domain" description="HTH OST-type" evidence="2">
    <location>
        <begin position="70"/>
        <end position="144"/>
    </location>
</feature>
<dbReference type="InterPro" id="IPR025605">
    <property type="entry name" value="OST-HTH/LOTUS_dom"/>
</dbReference>
<feature type="region of interest" description="Disordered" evidence="1">
    <location>
        <begin position="1"/>
        <end position="26"/>
    </location>
</feature>
<sequence>MIEKQKNKGKCLKSRPTGFSQSNRNEYMVNRISNTNYTNTSSAEYNSNAPSNHTNKSSAEYNSNAPSSHTMDEVKKIIKAIVTSNPGAMTVAGINRFFKQHECVDIPYRQFGYPQLEVMLRSLSDIIQLNGQGPSGLVLPAMTNTKPQHTGGTVGKRNTGNTRNANSVNRQNHSLSSYEGNSVEPPARHGNDGLRSCSTSGYSIEELKKMIQAMVISHAGTAMTVAQLNRDFKRYEGEEIPYRRFGFQQLDGMLRAMPDIVQLNGQGFSAFVSPVITRNSQHIREMIEKQKINVRKSISRPTYLAQNNRFDNSSNWHSDNTVWTRPDNNLGRSTMRNNSTPTDSEIFVMELIANY</sequence>
<feature type="domain" description="HTH OST-type" evidence="2">
    <location>
        <begin position="203"/>
        <end position="276"/>
    </location>
</feature>
<feature type="region of interest" description="Disordered" evidence="1">
    <location>
        <begin position="38"/>
        <end position="68"/>
    </location>
</feature>
<evidence type="ECO:0000259" key="2">
    <source>
        <dbReference type="PROSITE" id="PS51644"/>
    </source>
</evidence>
<feature type="compositionally biased region" description="Polar residues" evidence="1">
    <location>
        <begin position="143"/>
        <end position="180"/>
    </location>
</feature>
<accession>A0AAG5DQN8</accession>
<dbReference type="Pfam" id="PF12872">
    <property type="entry name" value="OST-HTH"/>
    <property type="match status" value="2"/>
</dbReference>
<evidence type="ECO:0000313" key="4">
    <source>
        <dbReference type="Proteomes" id="UP000075880"/>
    </source>
</evidence>
<dbReference type="PROSITE" id="PS51644">
    <property type="entry name" value="HTH_OST"/>
    <property type="match status" value="2"/>
</dbReference>
<feature type="compositionally biased region" description="Polar residues" evidence="1">
    <location>
        <begin position="17"/>
        <end position="26"/>
    </location>
</feature>
<dbReference type="AlphaFoldDB" id="A0AAG5DQN8"/>
<feature type="region of interest" description="Disordered" evidence="1">
    <location>
        <begin position="143"/>
        <end position="195"/>
    </location>
</feature>